<dbReference type="InterPro" id="IPR011050">
    <property type="entry name" value="Pectin_lyase_fold/virulence"/>
</dbReference>
<sequence>MYLMVIAFFVLIKCTFILKTKDYLCLLINEIHKPINIELKFENIESNNIVNNILYIVQFIYNITLYVDLGGCNMLKKIITVLSCAAILASPISAVTMNAKTLPLFKGAEGCGALAGTNLTTTTYHVTNLNDSGKGSLRDAVNEPNRTIVFDVAGTINLKSELAFKSNLIINGQTAPKGGITVTGESSSFNKSQNDVIRYIRFREGVTGGEQKCSLYIDNAKNIMVDHVSIEFGKWDNLHMENSSDVTIQYSIIADGIHSQYSGAILQECDNLSIHHCLWADNRTRNPKAKSNLQFANNIIYNWEVCGFVGGHSSEDHYQDLLSNYFISGNKSSSTFIGECTSSDHIYNSNNYFDGNKDGVLNGRLITNNDISKAQATVQASPYVIPIVPITLQDPTQAYNTVLNEAGDSLNRDSEDLSVIGKLKSLGK</sequence>
<evidence type="ECO:0000256" key="2">
    <source>
        <dbReference type="ARBA" id="ARBA00023180"/>
    </source>
</evidence>
<evidence type="ECO:0000313" key="3">
    <source>
        <dbReference type="EMBL" id="URZ13850.1"/>
    </source>
</evidence>
<keyword evidence="2" id="KW-0325">Glycoprotein</keyword>
<dbReference type="KEGG" id="crw:CROST_046280"/>
<dbReference type="InterPro" id="IPR012334">
    <property type="entry name" value="Pectin_lyas_fold"/>
</dbReference>
<evidence type="ECO:0000256" key="1">
    <source>
        <dbReference type="ARBA" id="ARBA00022723"/>
    </source>
</evidence>
<proteinExistence type="predicted"/>
<dbReference type="PANTHER" id="PTHR42970">
    <property type="entry name" value="PECTATE LYASE C-RELATED"/>
    <property type="match status" value="1"/>
</dbReference>
<gene>
    <name evidence="3" type="ORF">CROST_046280</name>
</gene>
<evidence type="ECO:0000313" key="4">
    <source>
        <dbReference type="Proteomes" id="UP000190951"/>
    </source>
</evidence>
<keyword evidence="4" id="KW-1185">Reference proteome</keyword>
<dbReference type="Gene3D" id="2.160.20.10">
    <property type="entry name" value="Single-stranded right-handed beta-helix, Pectin lyase-like"/>
    <property type="match status" value="1"/>
</dbReference>
<dbReference type="EMBL" id="CP096984">
    <property type="protein sequence ID" value="URZ13850.1"/>
    <property type="molecule type" value="Genomic_DNA"/>
</dbReference>
<reference evidence="3 4" key="1">
    <citation type="submission" date="2022-04" db="EMBL/GenBank/DDBJ databases">
        <title>Genome sequence of C. roseum typestrain.</title>
        <authorList>
            <person name="Poehlein A."/>
            <person name="Schoch T."/>
            <person name="Duerre P."/>
            <person name="Daniel R."/>
        </authorList>
    </citation>
    <scope>NUCLEOTIDE SEQUENCE [LARGE SCALE GENOMIC DNA]</scope>
    <source>
        <strain evidence="3 4">DSM 7320</strain>
        <plasmid evidence="3 4">p330</plasmid>
    </source>
</reference>
<dbReference type="SUPFAM" id="SSF51126">
    <property type="entry name" value="Pectin lyase-like"/>
    <property type="match status" value="1"/>
</dbReference>
<organism evidence="3 4">
    <name type="scientific">Clostridium felsineum</name>
    <dbReference type="NCBI Taxonomy" id="36839"/>
    <lineage>
        <taxon>Bacteria</taxon>
        <taxon>Bacillati</taxon>
        <taxon>Bacillota</taxon>
        <taxon>Clostridia</taxon>
        <taxon>Eubacteriales</taxon>
        <taxon>Clostridiaceae</taxon>
        <taxon>Clostridium</taxon>
    </lineage>
</organism>
<keyword evidence="1" id="KW-0479">Metal-binding</keyword>
<dbReference type="InterPro" id="IPR052063">
    <property type="entry name" value="Polysaccharide_Lyase_1"/>
</dbReference>
<dbReference type="GO" id="GO:0046872">
    <property type="term" value="F:metal ion binding"/>
    <property type="evidence" value="ECO:0007669"/>
    <property type="project" value="UniProtKB-KW"/>
</dbReference>
<dbReference type="STRING" id="84029.CROST_34270"/>
<name>A0A1S8LZQ5_9CLOT</name>
<keyword evidence="3" id="KW-0614">Plasmid</keyword>
<dbReference type="AlphaFoldDB" id="A0A1S8LZQ5"/>
<dbReference type="Proteomes" id="UP000190951">
    <property type="component" value="Plasmid p330"/>
</dbReference>
<accession>A0A1S8LZQ5</accession>
<dbReference type="PANTHER" id="PTHR42970:SF1">
    <property type="entry name" value="PECTATE LYASE C-RELATED"/>
    <property type="match status" value="1"/>
</dbReference>
<protein>
    <submittedName>
        <fullName evidence="3">Uncharacterized protein</fullName>
    </submittedName>
</protein>
<geneLocation type="plasmid" evidence="3 4">
    <name>p330</name>
</geneLocation>